<protein>
    <submittedName>
        <fullName evidence="1">Uncharacterized protein</fullName>
    </submittedName>
</protein>
<dbReference type="EMBL" id="MK016493">
    <property type="protein sequence ID" value="AYQ99346.1"/>
    <property type="molecule type" value="Genomic_DNA"/>
</dbReference>
<sequence length="174" mass="19833">MARMSYKAKAEKLANEFGISVRMEPDDVIDIRTPPNGYRLATNGAHSTVVPYDPETTEAQAWRFAVELISEGVEECPSDCECWEINKVESKSVPTERLPDLPGCIDGIVGKRTEGKRTIYTLQCWDCLATEEPFPLITMTFKFIRTFNGEPYRRRCPECTEKHRAICNNHPTKK</sequence>
<dbReference type="Proteomes" id="UP000279277">
    <property type="component" value="Segment"/>
</dbReference>
<evidence type="ECO:0000313" key="1">
    <source>
        <dbReference type="EMBL" id="AYQ99346.1"/>
    </source>
</evidence>
<gene>
    <name evidence="1" type="primary">126</name>
    <name evidence="1" type="ORF">PBI_CANTARE_126</name>
</gene>
<dbReference type="RefSeq" id="YP_010676701.1">
    <property type="nucleotide sequence ID" value="NC_071014.1"/>
</dbReference>
<accession>A0A3G3LZ11</accession>
<organism evidence="1 2">
    <name type="scientific">Brevibacterium phage Cantare</name>
    <dbReference type="NCBI Taxonomy" id="2338395"/>
    <lineage>
        <taxon>Viruses</taxon>
        <taxon>Duplodnaviria</taxon>
        <taxon>Heunggongvirae</taxon>
        <taxon>Uroviricota</taxon>
        <taxon>Caudoviricetes</taxon>
        <taxon>Cantarevirus</taxon>
        <taxon>Cantarevirus cantare</taxon>
    </lineage>
</organism>
<reference evidence="1 2" key="1">
    <citation type="submission" date="2018-10" db="EMBL/GenBank/DDBJ databases">
        <authorList>
            <person name="Zack K."/>
            <person name="Garlena R.A."/>
            <person name="Russell D.A."/>
            <person name="Pope W.H."/>
            <person name="Jacobs-Sera D."/>
            <person name="Hatfull G.F."/>
        </authorList>
    </citation>
    <scope>NUCLEOTIDE SEQUENCE [LARGE SCALE GENOMIC DNA]</scope>
</reference>
<dbReference type="GeneID" id="77953062"/>
<proteinExistence type="predicted"/>
<evidence type="ECO:0000313" key="2">
    <source>
        <dbReference type="Proteomes" id="UP000279277"/>
    </source>
</evidence>
<keyword evidence="2" id="KW-1185">Reference proteome</keyword>
<name>A0A3G3LZ11_9CAUD</name>
<dbReference type="KEGG" id="vg:77953062"/>